<feature type="compositionally biased region" description="Polar residues" evidence="2">
    <location>
        <begin position="1"/>
        <end position="14"/>
    </location>
</feature>
<evidence type="ECO:0000256" key="2">
    <source>
        <dbReference type="SAM" id="MobiDB-lite"/>
    </source>
</evidence>
<sequence length="243" mass="26882">MTSQPFSSFSQPTTPVLVDPHDPLPQTHIKMLPPGTATHPALATHTHLLVHPPTYVLHTASPVLSLSIIVKYTLCITHSSVYLSEPLNAYAHMGMPKPFVRVMSPPPNLALDARRVGSDERFARNGCRPNAVLRPVLCKKTGKESKEDVVAEEDHEYVRKGDKGRSKADAGDSLTFGIFTLQDIKANEEIVLGWERDDGNVVPHLPALMENPHSFPSIDTLLNMSSFLSANRNKIHIHLERQP</sequence>
<feature type="region of interest" description="Disordered" evidence="2">
    <location>
        <begin position="1"/>
        <end position="21"/>
    </location>
</feature>
<gene>
    <name evidence="3" type="ORF">BDQ12DRAFT_263650</name>
</gene>
<name>A0A5C3LVV8_9AGAR</name>
<dbReference type="GO" id="GO:0006355">
    <property type="term" value="P:regulation of DNA-templated transcription"/>
    <property type="evidence" value="ECO:0007669"/>
    <property type="project" value="TreeGrafter"/>
</dbReference>
<keyword evidence="4" id="KW-1185">Reference proteome</keyword>
<organism evidence="3 4">
    <name type="scientific">Crucibulum laeve</name>
    <dbReference type="NCBI Taxonomy" id="68775"/>
    <lineage>
        <taxon>Eukaryota</taxon>
        <taxon>Fungi</taxon>
        <taxon>Dikarya</taxon>
        <taxon>Basidiomycota</taxon>
        <taxon>Agaricomycotina</taxon>
        <taxon>Agaricomycetes</taxon>
        <taxon>Agaricomycetidae</taxon>
        <taxon>Agaricales</taxon>
        <taxon>Agaricineae</taxon>
        <taxon>Nidulariaceae</taxon>
        <taxon>Crucibulum</taxon>
    </lineage>
</organism>
<dbReference type="GO" id="GO:0034967">
    <property type="term" value="C:Set3 complex"/>
    <property type="evidence" value="ECO:0007669"/>
    <property type="project" value="TreeGrafter"/>
</dbReference>
<dbReference type="GO" id="GO:0006325">
    <property type="term" value="P:chromatin organization"/>
    <property type="evidence" value="ECO:0007669"/>
    <property type="project" value="UniProtKB-KW"/>
</dbReference>
<reference evidence="3 4" key="1">
    <citation type="journal article" date="2019" name="Nat. Ecol. Evol.">
        <title>Megaphylogeny resolves global patterns of mushroom evolution.</title>
        <authorList>
            <person name="Varga T."/>
            <person name="Krizsan K."/>
            <person name="Foldi C."/>
            <person name="Dima B."/>
            <person name="Sanchez-Garcia M."/>
            <person name="Sanchez-Ramirez S."/>
            <person name="Szollosi G.J."/>
            <person name="Szarkandi J.G."/>
            <person name="Papp V."/>
            <person name="Albert L."/>
            <person name="Andreopoulos W."/>
            <person name="Angelini C."/>
            <person name="Antonin V."/>
            <person name="Barry K.W."/>
            <person name="Bougher N.L."/>
            <person name="Buchanan P."/>
            <person name="Buyck B."/>
            <person name="Bense V."/>
            <person name="Catcheside P."/>
            <person name="Chovatia M."/>
            <person name="Cooper J."/>
            <person name="Damon W."/>
            <person name="Desjardin D."/>
            <person name="Finy P."/>
            <person name="Geml J."/>
            <person name="Haridas S."/>
            <person name="Hughes K."/>
            <person name="Justo A."/>
            <person name="Karasinski D."/>
            <person name="Kautmanova I."/>
            <person name="Kiss B."/>
            <person name="Kocsube S."/>
            <person name="Kotiranta H."/>
            <person name="LaButti K.M."/>
            <person name="Lechner B.E."/>
            <person name="Liimatainen K."/>
            <person name="Lipzen A."/>
            <person name="Lukacs Z."/>
            <person name="Mihaltcheva S."/>
            <person name="Morgado L.N."/>
            <person name="Niskanen T."/>
            <person name="Noordeloos M.E."/>
            <person name="Ohm R.A."/>
            <person name="Ortiz-Santana B."/>
            <person name="Ovrebo C."/>
            <person name="Racz N."/>
            <person name="Riley R."/>
            <person name="Savchenko A."/>
            <person name="Shiryaev A."/>
            <person name="Soop K."/>
            <person name="Spirin V."/>
            <person name="Szebenyi C."/>
            <person name="Tomsovsky M."/>
            <person name="Tulloss R.E."/>
            <person name="Uehling J."/>
            <person name="Grigoriev I.V."/>
            <person name="Vagvolgyi C."/>
            <person name="Papp T."/>
            <person name="Martin F.M."/>
            <person name="Miettinen O."/>
            <person name="Hibbett D.S."/>
            <person name="Nagy L.G."/>
        </authorList>
    </citation>
    <scope>NUCLEOTIDE SEQUENCE [LARGE SCALE GENOMIC DNA]</scope>
    <source>
        <strain evidence="3 4">CBS 166.37</strain>
    </source>
</reference>
<evidence type="ECO:0000313" key="4">
    <source>
        <dbReference type="Proteomes" id="UP000308652"/>
    </source>
</evidence>
<dbReference type="EMBL" id="ML213617">
    <property type="protein sequence ID" value="TFK36048.1"/>
    <property type="molecule type" value="Genomic_DNA"/>
</dbReference>
<dbReference type="PANTHER" id="PTHR46462:SF3">
    <property type="entry name" value="UPSET, ISOFORM A"/>
    <property type="match status" value="1"/>
</dbReference>
<proteinExistence type="predicted"/>
<evidence type="ECO:0000256" key="1">
    <source>
        <dbReference type="ARBA" id="ARBA00022853"/>
    </source>
</evidence>
<dbReference type="OrthoDB" id="79252at2759"/>
<keyword evidence="1" id="KW-0156">Chromatin regulator</keyword>
<evidence type="ECO:0008006" key="5">
    <source>
        <dbReference type="Google" id="ProtNLM"/>
    </source>
</evidence>
<dbReference type="Proteomes" id="UP000308652">
    <property type="component" value="Unassembled WGS sequence"/>
</dbReference>
<accession>A0A5C3LVV8</accession>
<dbReference type="STRING" id="68775.A0A5C3LVV8"/>
<evidence type="ECO:0000313" key="3">
    <source>
        <dbReference type="EMBL" id="TFK36048.1"/>
    </source>
</evidence>
<dbReference type="AlphaFoldDB" id="A0A5C3LVV8"/>
<dbReference type="PANTHER" id="PTHR46462">
    <property type="entry name" value="UPSET, ISOFORM A"/>
    <property type="match status" value="1"/>
</dbReference>
<dbReference type="GO" id="GO:0070210">
    <property type="term" value="C:Rpd3L-Expanded complex"/>
    <property type="evidence" value="ECO:0007669"/>
    <property type="project" value="TreeGrafter"/>
</dbReference>
<dbReference type="Gene3D" id="2.170.270.10">
    <property type="entry name" value="SET domain"/>
    <property type="match status" value="1"/>
</dbReference>
<dbReference type="InterPro" id="IPR046341">
    <property type="entry name" value="SET_dom_sf"/>
</dbReference>
<protein>
    <recommendedName>
        <fullName evidence="5">SET domain-containing protein</fullName>
    </recommendedName>
</protein>